<dbReference type="PANTHER" id="PTHR19848:SF8">
    <property type="entry name" value="F-BOX AND WD REPEAT DOMAIN CONTAINING 7"/>
    <property type="match status" value="1"/>
</dbReference>
<dbReference type="InterPro" id="IPR027417">
    <property type="entry name" value="P-loop_NTPase"/>
</dbReference>
<dbReference type="InterPro" id="IPR056884">
    <property type="entry name" value="NPHP3-like_N"/>
</dbReference>
<evidence type="ECO:0000313" key="6">
    <source>
        <dbReference type="Proteomes" id="UP001148299"/>
    </source>
</evidence>
<evidence type="ECO:0000256" key="3">
    <source>
        <dbReference type="PROSITE-ProRule" id="PRU00221"/>
    </source>
</evidence>
<keyword evidence="1 3" id="KW-0853">WD repeat</keyword>
<dbReference type="CDD" id="cd00200">
    <property type="entry name" value="WD40"/>
    <property type="match status" value="2"/>
</dbReference>
<dbReference type="PROSITE" id="PS00678">
    <property type="entry name" value="WD_REPEATS_1"/>
    <property type="match status" value="3"/>
</dbReference>
<evidence type="ECO:0000313" key="5">
    <source>
        <dbReference type="EMBL" id="KAJ5353692.1"/>
    </source>
</evidence>
<feature type="repeat" description="WD" evidence="3">
    <location>
        <begin position="1057"/>
        <end position="1098"/>
    </location>
</feature>
<feature type="repeat" description="WD" evidence="3">
    <location>
        <begin position="1099"/>
        <end position="1140"/>
    </location>
</feature>
<evidence type="ECO:0000259" key="4">
    <source>
        <dbReference type="Pfam" id="PF24883"/>
    </source>
</evidence>
<evidence type="ECO:0000256" key="2">
    <source>
        <dbReference type="ARBA" id="ARBA00022737"/>
    </source>
</evidence>
<dbReference type="PANTHER" id="PTHR19848">
    <property type="entry name" value="WD40 REPEAT PROTEIN"/>
    <property type="match status" value="1"/>
</dbReference>
<dbReference type="InterPro" id="IPR036322">
    <property type="entry name" value="WD40_repeat_dom_sf"/>
</dbReference>
<feature type="repeat" description="WD" evidence="3">
    <location>
        <begin position="1014"/>
        <end position="1046"/>
    </location>
</feature>
<sequence length="1278" mass="141785">MDGLSCAANVFAAVELTASVVKICARFITEVKNARDDIIALQRSVAGLGEILRQLKEVLESSGRSRSFVSSSLIESLNDCLLDLGTLNRRIDPKNHKGIMRKFGIRAIKWPLQRPEVEKMVTNLERHKSSFILSIQVDQTGILTKLARDTESTLEHLRVGKLPMARGAEFDSYMDQHEDVCLSGTRIELLRQATEWASSSEGTCIFWLNGMAGTGKSTISRTLARSFKEAKILGASFFFKRGEGDRANASKLFSTITRQLVVRIPQLIPEIEKTLEGEPDIAGKSLKEQFNKLILRPILSLQLSELPSSEFSNLPLVIMLDALDECARDEDIRVILRLLPTFQDSTTIKLRVFLTSRPELPIRMGISQIPSLAHQDVALHEIAEPVVQHDISLFLTQQLWAIRKDRDLSEDWPGESAIKSLVELSAPLFIFAATACRILADPMWDPEDTLTKLLAYQKTDSELDGIPRFDDMSHFDKTYLPVLDGLLEGQSQKQTKQLIHEFHEVVGAIMTLECPLSVASLARLLAIPEKQIFRTLGSLHSVLRVPTDSTQPVRLFHLSFRDFLLDPETKEKTRFWIDEGKVHQRLFARCLETCGALRKNICGIEDDTKRQDIERQVIDQCLPPDVSYSCHYWAYHLLHIQGSPAATEDSLASIDLFLRQHCLHWMEAMRILGLSSEMIDIIDRIQSLPSVQKSVELCGLLHDAKRFALKTAPIANDMTLQLYSSGLLFAPKESVLRRNFIKELPSWIQNCSGVDETWSAELQILEDHGSVHSVAISFDGGYLASGSGDETIKIWDLLTGTLHLCLEGHSGRVHSVAFSSNGYLASGSSDNTVRVWIADTGFLHLTLKGHSDWVNSVAFSPDGQLLASSSDDETIKLWNPSTGSLQQTLQGHGARIRSVAFSSSGLLASGSDDETVKLWDPKTGVVRRTLVAHSDWVKCVAFSANGRFLASSSYDKSVIVWDSSTGGLLQTLKGHSDWVNCVSFSPDGRMLASSSKDKTIRTWDPTTGELQGIFNGHSGSALSVVFSSCGQFLASGGYDKTTRIWDSAMKTKEQKPPSGHSEYVHSISFSPDGCTLASGSRDTTVRIWDPATGRVKQVLSGHTLAVRVVVFSLNGLLLASGSYDKTIRIWNPSTGILQHVLEGHSSRVRSLAFSPDSKLLASISNDETLFLWDLASGIAIKQIVIETRQKTNLTISSDDCHLSHKLELVHIQSWFKSHASSSKDSNIRVEDEQCILLQDRKAIWLPSEYRPSCSTAKGNILAMGHPSGRVTFTRFNVL</sequence>
<dbReference type="AlphaFoldDB" id="A0A9W9R4Q0"/>
<feature type="repeat" description="WD" evidence="3">
    <location>
        <begin position="847"/>
        <end position="888"/>
    </location>
</feature>
<dbReference type="PROSITE" id="PS50082">
    <property type="entry name" value="WD_REPEATS_2"/>
    <property type="match status" value="10"/>
</dbReference>
<feature type="repeat" description="WD" evidence="3">
    <location>
        <begin position="930"/>
        <end position="971"/>
    </location>
</feature>
<dbReference type="InterPro" id="IPR020472">
    <property type="entry name" value="WD40_PAC1"/>
</dbReference>
<dbReference type="EMBL" id="JAPZBR010000005">
    <property type="protein sequence ID" value="KAJ5353692.1"/>
    <property type="molecule type" value="Genomic_DNA"/>
</dbReference>
<proteinExistence type="predicted"/>
<gene>
    <name evidence="5" type="ORF">N7541_006256</name>
</gene>
<dbReference type="Pfam" id="PF24883">
    <property type="entry name" value="NPHP3_N"/>
    <property type="match status" value="1"/>
</dbReference>
<accession>A0A9W9R4Q0</accession>
<organism evidence="5 6">
    <name type="scientific">Penicillium brevicompactum</name>
    <dbReference type="NCBI Taxonomy" id="5074"/>
    <lineage>
        <taxon>Eukaryota</taxon>
        <taxon>Fungi</taxon>
        <taxon>Dikarya</taxon>
        <taxon>Ascomycota</taxon>
        <taxon>Pezizomycotina</taxon>
        <taxon>Eurotiomycetes</taxon>
        <taxon>Eurotiomycetidae</taxon>
        <taxon>Eurotiales</taxon>
        <taxon>Aspergillaceae</taxon>
        <taxon>Penicillium</taxon>
    </lineage>
</organism>
<dbReference type="InterPro" id="IPR001680">
    <property type="entry name" value="WD40_rpt"/>
</dbReference>
<keyword evidence="6" id="KW-1185">Reference proteome</keyword>
<dbReference type="SUPFAM" id="SSF50978">
    <property type="entry name" value="WD40 repeat-like"/>
    <property type="match status" value="2"/>
</dbReference>
<dbReference type="PRINTS" id="PR00320">
    <property type="entry name" value="GPROTEINBRPT"/>
</dbReference>
<reference evidence="5" key="1">
    <citation type="submission" date="2022-12" db="EMBL/GenBank/DDBJ databases">
        <authorList>
            <person name="Petersen C."/>
        </authorList>
    </citation>
    <scope>NUCLEOTIDE SEQUENCE</scope>
    <source>
        <strain evidence="5">IBT 35675</strain>
    </source>
</reference>
<feature type="domain" description="Nephrocystin 3-like N-terminal" evidence="4">
    <location>
        <begin position="192"/>
        <end position="357"/>
    </location>
</feature>
<dbReference type="Gene3D" id="3.40.50.300">
    <property type="entry name" value="P-loop containing nucleotide triphosphate hydrolases"/>
    <property type="match status" value="1"/>
</dbReference>
<feature type="repeat" description="WD" evidence="3">
    <location>
        <begin position="889"/>
        <end position="929"/>
    </location>
</feature>
<dbReference type="Proteomes" id="UP001148299">
    <property type="component" value="Unassembled WGS sequence"/>
</dbReference>
<keyword evidence="2" id="KW-0677">Repeat</keyword>
<dbReference type="SUPFAM" id="SSF52540">
    <property type="entry name" value="P-loop containing nucleoside triphosphate hydrolases"/>
    <property type="match status" value="1"/>
</dbReference>
<dbReference type="Gene3D" id="2.130.10.10">
    <property type="entry name" value="YVTN repeat-like/Quinoprotein amine dehydrogenase"/>
    <property type="match status" value="4"/>
</dbReference>
<dbReference type="PROSITE" id="PS50294">
    <property type="entry name" value="WD_REPEATS_REGION"/>
    <property type="match status" value="10"/>
</dbReference>
<feature type="repeat" description="WD" evidence="3">
    <location>
        <begin position="1141"/>
        <end position="1182"/>
    </location>
</feature>
<dbReference type="Pfam" id="PF00400">
    <property type="entry name" value="WD40"/>
    <property type="match status" value="10"/>
</dbReference>
<name>A0A9W9R4Q0_PENBR</name>
<reference evidence="5" key="2">
    <citation type="journal article" date="2023" name="IMA Fungus">
        <title>Comparative genomic study of the Penicillium genus elucidates a diverse pangenome and 15 lateral gene transfer events.</title>
        <authorList>
            <person name="Petersen C."/>
            <person name="Sorensen T."/>
            <person name="Nielsen M.R."/>
            <person name="Sondergaard T.E."/>
            <person name="Sorensen J.L."/>
            <person name="Fitzpatrick D.A."/>
            <person name="Frisvad J.C."/>
            <person name="Nielsen K.L."/>
        </authorList>
    </citation>
    <scope>NUCLEOTIDE SEQUENCE</scope>
    <source>
        <strain evidence="5">IBT 35675</strain>
    </source>
</reference>
<comment type="caution">
    <text evidence="5">The sequence shown here is derived from an EMBL/GenBank/DDBJ whole genome shotgun (WGS) entry which is preliminary data.</text>
</comment>
<feature type="repeat" description="WD" evidence="3">
    <location>
        <begin position="764"/>
        <end position="797"/>
    </location>
</feature>
<evidence type="ECO:0000256" key="1">
    <source>
        <dbReference type="ARBA" id="ARBA00022574"/>
    </source>
</evidence>
<dbReference type="SMART" id="SM00320">
    <property type="entry name" value="WD40"/>
    <property type="match status" value="10"/>
</dbReference>
<protein>
    <submittedName>
        <fullName evidence="5">NACHT and WD40 domain protein</fullName>
    </submittedName>
</protein>
<feature type="repeat" description="WD" evidence="3">
    <location>
        <begin position="972"/>
        <end position="1013"/>
    </location>
</feature>
<dbReference type="InterPro" id="IPR015943">
    <property type="entry name" value="WD40/YVTN_repeat-like_dom_sf"/>
</dbReference>
<feature type="repeat" description="WD" evidence="3">
    <location>
        <begin position="806"/>
        <end position="836"/>
    </location>
</feature>
<dbReference type="InterPro" id="IPR019775">
    <property type="entry name" value="WD40_repeat_CS"/>
</dbReference>